<dbReference type="OrthoDB" id="10662800at2759"/>
<feature type="compositionally biased region" description="Polar residues" evidence="1">
    <location>
        <begin position="353"/>
        <end position="366"/>
    </location>
</feature>
<feature type="region of interest" description="Disordered" evidence="1">
    <location>
        <begin position="203"/>
        <end position="304"/>
    </location>
</feature>
<keyword evidence="3" id="KW-1185">Reference proteome</keyword>
<evidence type="ECO:0000313" key="3">
    <source>
        <dbReference type="Proteomes" id="UP000324222"/>
    </source>
</evidence>
<evidence type="ECO:0000256" key="1">
    <source>
        <dbReference type="SAM" id="MobiDB-lite"/>
    </source>
</evidence>
<feature type="compositionally biased region" description="Pro residues" evidence="1">
    <location>
        <begin position="230"/>
        <end position="255"/>
    </location>
</feature>
<feature type="compositionally biased region" description="Pro residues" evidence="1">
    <location>
        <begin position="263"/>
        <end position="273"/>
    </location>
</feature>
<accession>A0A5B7EKR0</accession>
<feature type="region of interest" description="Disordered" evidence="1">
    <location>
        <begin position="399"/>
        <end position="435"/>
    </location>
</feature>
<feature type="region of interest" description="Disordered" evidence="1">
    <location>
        <begin position="353"/>
        <end position="384"/>
    </location>
</feature>
<comment type="caution">
    <text evidence="2">The sequence shown here is derived from an EMBL/GenBank/DDBJ whole genome shotgun (WGS) entry which is preliminary data.</text>
</comment>
<feature type="compositionally biased region" description="Pro residues" evidence="1">
    <location>
        <begin position="207"/>
        <end position="218"/>
    </location>
</feature>
<dbReference type="Proteomes" id="UP000324222">
    <property type="component" value="Unassembled WGS sequence"/>
</dbReference>
<dbReference type="EMBL" id="VSRR010002872">
    <property type="protein sequence ID" value="MPC33623.1"/>
    <property type="molecule type" value="Genomic_DNA"/>
</dbReference>
<protein>
    <submittedName>
        <fullName evidence="2">Uncharacterized protein</fullName>
    </submittedName>
</protein>
<sequence>MEKRDAWGDMHRGWGWGCSGHVCYLYRRAAHLREINVPGVLWSAVALFLACSITNATDEAEHVHPPANDTQAPPKPVALIGQHWGPRPRHPVRIPVIVSCRDPPLPHTLYTDALDSIQKGKSVSRGDYEDERRLGDSGEREMAGLDPSPPRSVHSMTAEETWTLLGYPFSRPLATFVTRQHSTMEHGRPRHTEGPRQIRQQTLRPVGPHPYSPMPPTRPHASRPGFPSRPWTPKPPSHPRVPINHPLPRPLPRPPQRSLQRPPQRPPPRPLSRPPFSDIKPMSAPRQPGTYTPDPLSVHNVAGPPYVNTPPTYILGRSDATTTTTALPSTTNKARNSCFHSVVWVSSFDAWQPKTSTSPSINSRPSPTLPPGQDEDPWGPFENPEWLNKWDHRWDQHWPSDWSTKKDPRPTDAKDSSSSSPDSFPAKDTNTQDAGEDYENYVPEETLMEILLKNHRLPDETTPHATHDPRHTTTQRQHYDDGGSNICLATTWPCRPTLGHRPGETTKESRLLILPRKLIQFLGQESSPEADAHLSAASSPHQRDLKFYLNKKYKARLLQDRGHAQERWSI</sequence>
<feature type="compositionally biased region" description="Basic and acidic residues" evidence="1">
    <location>
        <begin position="399"/>
        <end position="415"/>
    </location>
</feature>
<proteinExistence type="predicted"/>
<dbReference type="AlphaFoldDB" id="A0A5B7EKR0"/>
<organism evidence="2 3">
    <name type="scientific">Portunus trituberculatus</name>
    <name type="common">Swimming crab</name>
    <name type="synonym">Neptunus trituberculatus</name>
    <dbReference type="NCBI Taxonomy" id="210409"/>
    <lineage>
        <taxon>Eukaryota</taxon>
        <taxon>Metazoa</taxon>
        <taxon>Ecdysozoa</taxon>
        <taxon>Arthropoda</taxon>
        <taxon>Crustacea</taxon>
        <taxon>Multicrustacea</taxon>
        <taxon>Malacostraca</taxon>
        <taxon>Eumalacostraca</taxon>
        <taxon>Eucarida</taxon>
        <taxon>Decapoda</taxon>
        <taxon>Pleocyemata</taxon>
        <taxon>Brachyura</taxon>
        <taxon>Eubrachyura</taxon>
        <taxon>Portunoidea</taxon>
        <taxon>Portunidae</taxon>
        <taxon>Portuninae</taxon>
        <taxon>Portunus</taxon>
    </lineage>
</organism>
<feature type="compositionally biased region" description="Low complexity" evidence="1">
    <location>
        <begin position="416"/>
        <end position="428"/>
    </location>
</feature>
<gene>
    <name evidence="2" type="ORF">E2C01_026978</name>
</gene>
<name>A0A5B7EKR0_PORTR</name>
<feature type="compositionally biased region" description="Basic and acidic residues" evidence="1">
    <location>
        <begin position="124"/>
        <end position="143"/>
    </location>
</feature>
<evidence type="ECO:0000313" key="2">
    <source>
        <dbReference type="EMBL" id="MPC33623.1"/>
    </source>
</evidence>
<feature type="region of interest" description="Disordered" evidence="1">
    <location>
        <begin position="459"/>
        <end position="481"/>
    </location>
</feature>
<reference evidence="2 3" key="1">
    <citation type="submission" date="2019-05" db="EMBL/GenBank/DDBJ databases">
        <title>Another draft genome of Portunus trituberculatus and its Hox gene families provides insights of decapod evolution.</title>
        <authorList>
            <person name="Jeong J.-H."/>
            <person name="Song I."/>
            <person name="Kim S."/>
            <person name="Choi T."/>
            <person name="Kim D."/>
            <person name="Ryu S."/>
            <person name="Kim W."/>
        </authorList>
    </citation>
    <scope>NUCLEOTIDE SEQUENCE [LARGE SCALE GENOMIC DNA]</scope>
    <source>
        <tissue evidence="2">Muscle</tissue>
    </source>
</reference>
<feature type="region of interest" description="Disordered" evidence="1">
    <location>
        <begin position="119"/>
        <end position="154"/>
    </location>
</feature>